<evidence type="ECO:0000313" key="1">
    <source>
        <dbReference type="EMBL" id="SFL68981.1"/>
    </source>
</evidence>
<dbReference type="Proteomes" id="UP000199520">
    <property type="component" value="Unassembled WGS sequence"/>
</dbReference>
<name>A0A1I4JRN3_9FIRM</name>
<dbReference type="RefSeq" id="WP_090935610.1">
    <property type="nucleotide sequence ID" value="NZ_FOTS01000013.1"/>
</dbReference>
<organism evidence="1 2">
    <name type="scientific">Pelosinus propionicus DSM 13327</name>
    <dbReference type="NCBI Taxonomy" id="1123291"/>
    <lineage>
        <taxon>Bacteria</taxon>
        <taxon>Bacillati</taxon>
        <taxon>Bacillota</taxon>
        <taxon>Negativicutes</taxon>
        <taxon>Selenomonadales</taxon>
        <taxon>Sporomusaceae</taxon>
        <taxon>Pelosinus</taxon>
    </lineage>
</organism>
<keyword evidence="2" id="KW-1185">Reference proteome</keyword>
<gene>
    <name evidence="1" type="ORF">SAMN04490355_1013105</name>
</gene>
<sequence length="138" mass="16087">MENPQESKLWQPPVPPLEKVAQETMLEKITNRVKNMQKDSTFFSTLTEEKLGQLLGDENLVAQDGEQKYYLLPDQSALQKLMDMIPAVASGEMSQNRRWHKTNVEISDEDQPWSHVMEVLQNIDKRLEQIELLLHKKE</sequence>
<reference evidence="2" key="1">
    <citation type="submission" date="2016-10" db="EMBL/GenBank/DDBJ databases">
        <authorList>
            <person name="Varghese N."/>
            <person name="Submissions S."/>
        </authorList>
    </citation>
    <scope>NUCLEOTIDE SEQUENCE [LARGE SCALE GENOMIC DNA]</scope>
    <source>
        <strain evidence="2">DSM 13327</strain>
    </source>
</reference>
<dbReference type="EMBL" id="FOTS01000013">
    <property type="protein sequence ID" value="SFL68981.1"/>
    <property type="molecule type" value="Genomic_DNA"/>
</dbReference>
<dbReference type="STRING" id="1123291.SAMN04490355_1013105"/>
<dbReference type="OrthoDB" id="1682808at2"/>
<protein>
    <submittedName>
        <fullName evidence="1">Uncharacterized protein</fullName>
    </submittedName>
</protein>
<accession>A0A1I4JRN3</accession>
<proteinExistence type="predicted"/>
<evidence type="ECO:0000313" key="2">
    <source>
        <dbReference type="Proteomes" id="UP000199520"/>
    </source>
</evidence>
<dbReference type="AlphaFoldDB" id="A0A1I4JRN3"/>